<evidence type="ECO:0000313" key="1">
    <source>
        <dbReference type="EMBL" id="SDH41563.1"/>
    </source>
</evidence>
<name>A0A1G8C8C1_9SPHI</name>
<accession>A0A1G8C8C1</accession>
<sequence length="90" mass="10533">MRTSLNEIKEIDDHVLGQTAPDDALLFEAKRIINPSLKYKVMWHKQTLTLVQQYGRNSLKAEIETVHQKLFSLPEHAGFRQKVMRLFGKR</sequence>
<evidence type="ECO:0000313" key="2">
    <source>
        <dbReference type="Proteomes" id="UP000199705"/>
    </source>
</evidence>
<dbReference type="Proteomes" id="UP000199705">
    <property type="component" value="Unassembled WGS sequence"/>
</dbReference>
<proteinExistence type="predicted"/>
<dbReference type="RefSeq" id="WP_143020803.1">
    <property type="nucleotide sequence ID" value="NZ_FNCG01000009.1"/>
</dbReference>
<protein>
    <submittedName>
        <fullName evidence="1">Uncharacterized protein</fullName>
    </submittedName>
</protein>
<organism evidence="1 2">
    <name type="scientific">Mucilaginibacter gossypii</name>
    <dbReference type="NCBI Taxonomy" id="551996"/>
    <lineage>
        <taxon>Bacteria</taxon>
        <taxon>Pseudomonadati</taxon>
        <taxon>Bacteroidota</taxon>
        <taxon>Sphingobacteriia</taxon>
        <taxon>Sphingobacteriales</taxon>
        <taxon>Sphingobacteriaceae</taxon>
        <taxon>Mucilaginibacter</taxon>
    </lineage>
</organism>
<dbReference type="EMBL" id="FNCG01000009">
    <property type="protein sequence ID" value="SDH41563.1"/>
    <property type="molecule type" value="Genomic_DNA"/>
</dbReference>
<reference evidence="2" key="1">
    <citation type="submission" date="2016-10" db="EMBL/GenBank/DDBJ databases">
        <authorList>
            <person name="Varghese N."/>
            <person name="Submissions S."/>
        </authorList>
    </citation>
    <scope>NUCLEOTIDE SEQUENCE [LARGE SCALE GENOMIC DNA]</scope>
    <source>
        <strain evidence="2">Gh-67</strain>
    </source>
</reference>
<gene>
    <name evidence="1" type="ORF">SAMN05192573_109162</name>
</gene>
<dbReference type="AlphaFoldDB" id="A0A1G8C8C1"/>
<dbReference type="STRING" id="551996.SAMN05192573_109162"/>
<keyword evidence="2" id="KW-1185">Reference proteome</keyword>